<sequence length="299" mass="33226">MTFLSDKTPAPYFEGCYFRHQSPSGDLLALIPARHTDSAGRTTASLQVVTPRRTWTADFPGEAFLASRGVFQVWLDGNLLGQKGLRLDLRIPGLTLRGEVRYGPFTPLKSDIMGPFRFVPAMECRHGVVSMGHRLEGMLELNGRTLDFNGGTGYIETDRGSSFPRAYLWTQCAWRESGNSSLMLSIAEIPFLGGRFTGCICAVLHDGREYRLATYLGAQAVKWSAAGALIRQGSLLLAVELLKGHAQALSAPKEGRMERTIHESLRSTVRYRFWRGDALLFDHTDENASFEHADERSPL</sequence>
<evidence type="ECO:0008006" key="2">
    <source>
        <dbReference type="Google" id="ProtNLM"/>
    </source>
</evidence>
<dbReference type="PANTHER" id="PTHR35309">
    <property type="match status" value="1"/>
</dbReference>
<dbReference type="AlphaFoldDB" id="A0A212KFH8"/>
<name>A0A212KFH8_9FIRM</name>
<protein>
    <recommendedName>
        <fullName evidence="2">Tocopherol cyclase</fullName>
    </recommendedName>
</protein>
<dbReference type="GO" id="GO:0009976">
    <property type="term" value="F:tocopherol cyclase activity"/>
    <property type="evidence" value="ECO:0007669"/>
    <property type="project" value="InterPro"/>
</dbReference>
<dbReference type="SUPFAM" id="SSF159245">
    <property type="entry name" value="AttH-like"/>
    <property type="match status" value="1"/>
</dbReference>
<dbReference type="PANTHER" id="PTHR35309:SF4">
    <property type="entry name" value="TOCOPHEROL CYCLASE"/>
    <property type="match status" value="1"/>
</dbReference>
<dbReference type="InterPro" id="IPR025893">
    <property type="entry name" value="Tocopherol_cyclase"/>
</dbReference>
<evidence type="ECO:0000313" key="1">
    <source>
        <dbReference type="EMBL" id="SBW10409.1"/>
    </source>
</evidence>
<accession>A0A212KFH8</accession>
<reference evidence="1" key="1">
    <citation type="submission" date="2016-04" db="EMBL/GenBank/DDBJ databases">
        <authorList>
            <person name="Evans L.H."/>
            <person name="Alamgir A."/>
            <person name="Owens N."/>
            <person name="Weber N.D."/>
            <person name="Virtaneva K."/>
            <person name="Barbian K."/>
            <person name="Babar A."/>
            <person name="Rosenke K."/>
        </authorList>
    </citation>
    <scope>NUCLEOTIDE SEQUENCE</scope>
    <source>
        <strain evidence="1">86</strain>
    </source>
</reference>
<gene>
    <name evidence="1" type="ORF">KL86CLO1_12926</name>
</gene>
<dbReference type="EMBL" id="FLUN01000001">
    <property type="protein sequence ID" value="SBW10409.1"/>
    <property type="molecule type" value="Genomic_DNA"/>
</dbReference>
<proteinExistence type="predicted"/>
<organism evidence="1">
    <name type="scientific">uncultured Eubacteriales bacterium</name>
    <dbReference type="NCBI Taxonomy" id="172733"/>
    <lineage>
        <taxon>Bacteria</taxon>
        <taxon>Bacillati</taxon>
        <taxon>Bacillota</taxon>
        <taxon>Clostridia</taxon>
        <taxon>Eubacteriales</taxon>
        <taxon>environmental samples</taxon>
    </lineage>
</organism>